<accession>A0A0F9QFF2</accession>
<reference evidence="2" key="1">
    <citation type="journal article" date="2015" name="Nature">
        <title>Complex archaea that bridge the gap between prokaryotes and eukaryotes.</title>
        <authorList>
            <person name="Spang A."/>
            <person name="Saw J.H."/>
            <person name="Jorgensen S.L."/>
            <person name="Zaremba-Niedzwiedzka K."/>
            <person name="Martijn J."/>
            <person name="Lind A.E."/>
            <person name="van Eijk R."/>
            <person name="Schleper C."/>
            <person name="Guy L."/>
            <person name="Ettema T.J."/>
        </authorList>
    </citation>
    <scope>NUCLEOTIDE SEQUENCE</scope>
</reference>
<sequence length="267" mass="29649">MITIVKKEYICEKGKRSSIVVEDLSVGINEGATFILGFAGIGLIGPIVANTLIEQIPDMREIGFITSEYLPPISVFYAGVLKHPFRLLYSAKTNIIIGICEVPFQVTTAYNDLSKTICNWALSEDVRAKEIVIFQGIPQRGVIDDYPVYYAAEASMVEFLEKFGVSKVEKGIIVGPEATVLNEALTNRLKAYALFTPVLEIPTPEGAASILEILNKIYELEIDTISLIEQGKEIKAKMLELAEKAQEYQRQQQLPGAAKEGYTQYFQ</sequence>
<dbReference type="PANTHER" id="PTHR35610">
    <property type="entry name" value="3-ISOPROPYLMALATE DEHYDRATASE-RELATED"/>
    <property type="match status" value="1"/>
</dbReference>
<keyword evidence="1" id="KW-0812">Transmembrane</keyword>
<evidence type="ECO:0008006" key="3">
    <source>
        <dbReference type="Google" id="ProtNLM"/>
    </source>
</evidence>
<keyword evidence="1" id="KW-0472">Membrane</keyword>
<dbReference type="Gene3D" id="3.40.50.10900">
    <property type="entry name" value="PAC-like subunit"/>
    <property type="match status" value="1"/>
</dbReference>
<keyword evidence="1" id="KW-1133">Transmembrane helix</keyword>
<dbReference type="AlphaFoldDB" id="A0A0F9QFF2"/>
<dbReference type="InterPro" id="IPR019151">
    <property type="entry name" value="Proteasome_assmbl_chaperone_2"/>
</dbReference>
<gene>
    <name evidence="2" type="ORF">LCGC14_0780730</name>
</gene>
<comment type="caution">
    <text evidence="2">The sequence shown here is derived from an EMBL/GenBank/DDBJ whole genome shotgun (WGS) entry which is preliminary data.</text>
</comment>
<dbReference type="Pfam" id="PF09754">
    <property type="entry name" value="PAC2"/>
    <property type="match status" value="1"/>
</dbReference>
<proteinExistence type="predicted"/>
<dbReference type="EMBL" id="LAZR01002016">
    <property type="protein sequence ID" value="KKN35732.1"/>
    <property type="molecule type" value="Genomic_DNA"/>
</dbReference>
<organism evidence="2">
    <name type="scientific">marine sediment metagenome</name>
    <dbReference type="NCBI Taxonomy" id="412755"/>
    <lineage>
        <taxon>unclassified sequences</taxon>
        <taxon>metagenomes</taxon>
        <taxon>ecological metagenomes</taxon>
    </lineage>
</organism>
<dbReference type="PANTHER" id="PTHR35610:SF7">
    <property type="entry name" value="3-ISOPROPYLMALATE DEHYDRATASE"/>
    <property type="match status" value="1"/>
</dbReference>
<feature type="transmembrane region" description="Helical" evidence="1">
    <location>
        <begin position="32"/>
        <end position="53"/>
    </location>
</feature>
<evidence type="ECO:0000256" key="1">
    <source>
        <dbReference type="SAM" id="Phobius"/>
    </source>
</evidence>
<protein>
    <recommendedName>
        <fullName evidence="3">Proteasome assembly chaperone family protein</fullName>
    </recommendedName>
</protein>
<name>A0A0F9QFF2_9ZZZZ</name>
<evidence type="ECO:0000313" key="2">
    <source>
        <dbReference type="EMBL" id="KKN35732.1"/>
    </source>
</evidence>
<dbReference type="InterPro" id="IPR038389">
    <property type="entry name" value="PSMG2_sf"/>
</dbReference>
<dbReference type="SUPFAM" id="SSF159659">
    <property type="entry name" value="Cgl1923-like"/>
    <property type="match status" value="1"/>
</dbReference>